<dbReference type="GO" id="GO:0016020">
    <property type="term" value="C:membrane"/>
    <property type="evidence" value="ECO:0007669"/>
    <property type="project" value="UniProtKB-SubCell"/>
</dbReference>
<evidence type="ECO:0008006" key="9">
    <source>
        <dbReference type="Google" id="ProtNLM"/>
    </source>
</evidence>
<feature type="transmembrane region" description="Helical" evidence="6">
    <location>
        <begin position="64"/>
        <end position="89"/>
    </location>
</feature>
<dbReference type="AlphaFoldDB" id="A0A1F6MRC2"/>
<feature type="transmembrane region" description="Helical" evidence="6">
    <location>
        <begin position="157"/>
        <end position="175"/>
    </location>
</feature>
<feature type="transmembrane region" description="Helical" evidence="6">
    <location>
        <begin position="309"/>
        <end position="342"/>
    </location>
</feature>
<accession>A0A1F6MRC2</accession>
<evidence type="ECO:0000313" key="7">
    <source>
        <dbReference type="EMBL" id="OGH74177.1"/>
    </source>
</evidence>
<keyword evidence="4 6" id="KW-1133">Transmembrane helix</keyword>
<comment type="similarity">
    <text evidence="2">Belongs to the autoinducer-2 exporter (AI-2E) (TC 2.A.86) family.</text>
</comment>
<organism evidence="7 8">
    <name type="scientific">Candidatus Magasanikbacteria bacterium RIFCSPLOWO2_12_FULL_43_12</name>
    <dbReference type="NCBI Taxonomy" id="1798692"/>
    <lineage>
        <taxon>Bacteria</taxon>
        <taxon>Candidatus Magasanikiibacteriota</taxon>
    </lineage>
</organism>
<sequence>MSQDKFGFDRVRNIFFFGLIIILAVSLLYVIRPFLYPVFWAAVIAVLFHPLYERLDKYLKLPSLSALSTLVLVVVIIFLPLTLLSTLLINESVGLYQTVSHWNFSVQLQNATQKLNNTPLSPILNSVQSEWGSYAADAAKTISVFLFNNIKSITENSLRFIFMLFIMFYSLFYFLKDGTKLLKQIMHLSPLGDEHEIMLYDKFRSTARATLKGTFIVGGVQGIIGGILFWATGIEGALIWGIIMIAFAIIPAIGPSIVWFPAGIIMLALGNFWQGLAILLVGLFVISTVDNLIRPKLIGKDIQMHPLLVLFSTLGGIFLFGISGFVIGPVIASLFVAVMAIYDHHYRNELRNN</sequence>
<dbReference type="PANTHER" id="PTHR21716">
    <property type="entry name" value="TRANSMEMBRANE PROTEIN"/>
    <property type="match status" value="1"/>
</dbReference>
<feature type="transmembrane region" description="Helical" evidence="6">
    <location>
        <begin position="272"/>
        <end position="289"/>
    </location>
</feature>
<dbReference type="Proteomes" id="UP000178347">
    <property type="component" value="Unassembled WGS sequence"/>
</dbReference>
<dbReference type="InterPro" id="IPR002549">
    <property type="entry name" value="AI-2E-like"/>
</dbReference>
<feature type="transmembrane region" description="Helical" evidence="6">
    <location>
        <begin position="237"/>
        <end position="260"/>
    </location>
</feature>
<evidence type="ECO:0000313" key="8">
    <source>
        <dbReference type="Proteomes" id="UP000178347"/>
    </source>
</evidence>
<evidence type="ECO:0000256" key="1">
    <source>
        <dbReference type="ARBA" id="ARBA00004141"/>
    </source>
</evidence>
<evidence type="ECO:0000256" key="2">
    <source>
        <dbReference type="ARBA" id="ARBA00009773"/>
    </source>
</evidence>
<evidence type="ECO:0000256" key="5">
    <source>
        <dbReference type="ARBA" id="ARBA00023136"/>
    </source>
</evidence>
<dbReference type="PANTHER" id="PTHR21716:SF4">
    <property type="entry name" value="TRANSMEMBRANE PROTEIN 245"/>
    <property type="match status" value="1"/>
</dbReference>
<name>A0A1F6MRC2_9BACT</name>
<feature type="transmembrane region" description="Helical" evidence="6">
    <location>
        <begin position="12"/>
        <end position="29"/>
    </location>
</feature>
<dbReference type="STRING" id="1798692.A3G00_04920"/>
<keyword evidence="3 6" id="KW-0812">Transmembrane</keyword>
<dbReference type="Pfam" id="PF01594">
    <property type="entry name" value="AI-2E_transport"/>
    <property type="match status" value="1"/>
</dbReference>
<feature type="transmembrane region" description="Helical" evidence="6">
    <location>
        <begin position="209"/>
        <end position="231"/>
    </location>
</feature>
<keyword evidence="5 6" id="KW-0472">Membrane</keyword>
<dbReference type="EMBL" id="MFQN01000025">
    <property type="protein sequence ID" value="OGH74177.1"/>
    <property type="molecule type" value="Genomic_DNA"/>
</dbReference>
<evidence type="ECO:0000256" key="3">
    <source>
        <dbReference type="ARBA" id="ARBA00022692"/>
    </source>
</evidence>
<gene>
    <name evidence="7" type="ORF">A3G00_04920</name>
</gene>
<protein>
    <recommendedName>
        <fullName evidence="9">AI-2E family transporter</fullName>
    </recommendedName>
</protein>
<comment type="subcellular location">
    <subcellularLocation>
        <location evidence="1">Membrane</location>
        <topology evidence="1">Multi-pass membrane protein</topology>
    </subcellularLocation>
</comment>
<comment type="caution">
    <text evidence="7">The sequence shown here is derived from an EMBL/GenBank/DDBJ whole genome shotgun (WGS) entry which is preliminary data.</text>
</comment>
<reference evidence="7 8" key="1">
    <citation type="journal article" date="2016" name="Nat. Commun.">
        <title>Thousands of microbial genomes shed light on interconnected biogeochemical processes in an aquifer system.</title>
        <authorList>
            <person name="Anantharaman K."/>
            <person name="Brown C.T."/>
            <person name="Hug L.A."/>
            <person name="Sharon I."/>
            <person name="Castelle C.J."/>
            <person name="Probst A.J."/>
            <person name="Thomas B.C."/>
            <person name="Singh A."/>
            <person name="Wilkins M.J."/>
            <person name="Karaoz U."/>
            <person name="Brodie E.L."/>
            <person name="Williams K.H."/>
            <person name="Hubbard S.S."/>
            <person name="Banfield J.F."/>
        </authorList>
    </citation>
    <scope>NUCLEOTIDE SEQUENCE [LARGE SCALE GENOMIC DNA]</scope>
</reference>
<evidence type="ECO:0000256" key="4">
    <source>
        <dbReference type="ARBA" id="ARBA00022989"/>
    </source>
</evidence>
<evidence type="ECO:0000256" key="6">
    <source>
        <dbReference type="SAM" id="Phobius"/>
    </source>
</evidence>
<proteinExistence type="inferred from homology"/>